<organism evidence="3 4">
    <name type="scientific">Serendipita indica (strain DSM 11827)</name>
    <name type="common">Root endophyte fungus</name>
    <name type="synonym">Piriformospora indica</name>
    <dbReference type="NCBI Taxonomy" id="1109443"/>
    <lineage>
        <taxon>Eukaryota</taxon>
        <taxon>Fungi</taxon>
        <taxon>Dikarya</taxon>
        <taxon>Basidiomycota</taxon>
        <taxon>Agaricomycotina</taxon>
        <taxon>Agaricomycetes</taxon>
        <taxon>Sebacinales</taxon>
        <taxon>Serendipitaceae</taxon>
        <taxon>Serendipita</taxon>
    </lineage>
</organism>
<evidence type="ECO:0000256" key="1">
    <source>
        <dbReference type="SAM" id="MobiDB-lite"/>
    </source>
</evidence>
<dbReference type="InterPro" id="IPR028020">
    <property type="entry name" value="ASX_DEUBAD_dom"/>
</dbReference>
<accession>G4TQ45</accession>
<dbReference type="OrthoDB" id="2289918at2759"/>
<sequence length="362" mass="40088">MSSKPRRSTRKSEKFEGVDEAEYVSSGRKRKTPQQLEPEAGTKTKLTAQGKQGSLEWYLSSDKSPLCNLGLNKVINGDTWFCLSSEDRQALFNLLPPTASPSYNATLPHYHPSIVGTQETGKGVDGEESMQLDVQDVDVLPFLTSSALATALTTFQDHLYSGWYTKKHVENVERYQSGIQTGTIRATWKDEAWEEAQTAERVESEARSRGTSHTLGKMLSRGILSIGDVLSYRRVFPETGIKVEKDVLIESSSSSNTLTVVAQSGTETQLPLGMLMRNPLPPTGGGSLQQMYIQSPEELEQVLLEMDGRVPVAKISGGNSWKKFSLWKLKDQPADDFAAHTQPRGPRENRGTLFYLRGAFPP</sequence>
<dbReference type="Pfam" id="PF13919">
    <property type="entry name" value="ASXH"/>
    <property type="match status" value="1"/>
</dbReference>
<evidence type="ECO:0000313" key="4">
    <source>
        <dbReference type="Proteomes" id="UP000007148"/>
    </source>
</evidence>
<evidence type="ECO:0000259" key="2">
    <source>
        <dbReference type="Pfam" id="PF13919"/>
    </source>
</evidence>
<comment type="caution">
    <text evidence="3">The sequence shown here is derived from an EMBL/GenBank/DDBJ whole genome shotgun (WGS) entry which is preliminary data.</text>
</comment>
<dbReference type="AlphaFoldDB" id="G4TQ45"/>
<dbReference type="HOGENOM" id="CLU_758690_0_0_1"/>
<gene>
    <name evidence="3" type="ORF">PIIN_07392</name>
</gene>
<dbReference type="OMA" id="DHLYSGW"/>
<keyword evidence="4" id="KW-1185">Reference proteome</keyword>
<feature type="region of interest" description="Disordered" evidence="1">
    <location>
        <begin position="1"/>
        <end position="43"/>
    </location>
</feature>
<name>G4TQ45_SERID</name>
<feature type="domain" description="ASX DEUBAD" evidence="2">
    <location>
        <begin position="48"/>
        <end position="195"/>
    </location>
</feature>
<dbReference type="Proteomes" id="UP000007148">
    <property type="component" value="Unassembled WGS sequence"/>
</dbReference>
<dbReference type="EMBL" id="CAFZ01000225">
    <property type="protein sequence ID" value="CCA73438.1"/>
    <property type="molecule type" value="Genomic_DNA"/>
</dbReference>
<reference evidence="3 4" key="1">
    <citation type="journal article" date="2011" name="PLoS Pathog.">
        <title>Endophytic Life Strategies Decoded by Genome and Transcriptome Analyses of the Mutualistic Root Symbiont Piriformospora indica.</title>
        <authorList>
            <person name="Zuccaro A."/>
            <person name="Lahrmann U."/>
            <person name="Guldener U."/>
            <person name="Langen G."/>
            <person name="Pfiffi S."/>
            <person name="Biedenkopf D."/>
            <person name="Wong P."/>
            <person name="Samans B."/>
            <person name="Grimm C."/>
            <person name="Basiewicz M."/>
            <person name="Murat C."/>
            <person name="Martin F."/>
            <person name="Kogel K.H."/>
        </authorList>
    </citation>
    <scope>NUCLEOTIDE SEQUENCE [LARGE SCALE GENOMIC DNA]</scope>
    <source>
        <strain evidence="3 4">DSM 11827</strain>
    </source>
</reference>
<dbReference type="InParanoid" id="G4TQ45"/>
<evidence type="ECO:0000313" key="3">
    <source>
        <dbReference type="EMBL" id="CCA73438.1"/>
    </source>
</evidence>
<dbReference type="eggNOG" id="ENOG502SJPC">
    <property type="taxonomic scope" value="Eukaryota"/>
</dbReference>
<proteinExistence type="predicted"/>
<dbReference type="STRING" id="1109443.G4TQ45"/>
<protein>
    <recommendedName>
        <fullName evidence="2">ASX DEUBAD domain-containing protein</fullName>
    </recommendedName>
</protein>